<feature type="domain" description="GGDEF" evidence="2">
    <location>
        <begin position="323"/>
        <end position="456"/>
    </location>
</feature>
<keyword evidence="1" id="KW-0472">Membrane</keyword>
<dbReference type="Pfam" id="PF00990">
    <property type="entry name" value="GGDEF"/>
    <property type="match status" value="1"/>
</dbReference>
<feature type="transmembrane region" description="Helical" evidence="1">
    <location>
        <begin position="250"/>
        <end position="269"/>
    </location>
</feature>
<dbReference type="InterPro" id="IPR029787">
    <property type="entry name" value="Nucleotide_cyclase"/>
</dbReference>
<dbReference type="GO" id="GO:0003824">
    <property type="term" value="F:catalytic activity"/>
    <property type="evidence" value="ECO:0007669"/>
    <property type="project" value="UniProtKB-ARBA"/>
</dbReference>
<evidence type="ECO:0000313" key="4">
    <source>
        <dbReference type="Proteomes" id="UP000199615"/>
    </source>
</evidence>
<keyword evidence="1" id="KW-0812">Transmembrane</keyword>
<feature type="transmembrane region" description="Helical" evidence="1">
    <location>
        <begin position="115"/>
        <end position="133"/>
    </location>
</feature>
<dbReference type="Proteomes" id="UP000199615">
    <property type="component" value="Unassembled WGS sequence"/>
</dbReference>
<feature type="transmembrane region" description="Helical" evidence="1">
    <location>
        <begin position="201"/>
        <end position="219"/>
    </location>
</feature>
<organism evidence="3 4">
    <name type="scientific">Rhodopseudomonas pseudopalustris</name>
    <dbReference type="NCBI Taxonomy" id="1513892"/>
    <lineage>
        <taxon>Bacteria</taxon>
        <taxon>Pseudomonadati</taxon>
        <taxon>Pseudomonadota</taxon>
        <taxon>Alphaproteobacteria</taxon>
        <taxon>Hyphomicrobiales</taxon>
        <taxon>Nitrobacteraceae</taxon>
        <taxon>Rhodopseudomonas</taxon>
    </lineage>
</organism>
<dbReference type="Gene3D" id="3.30.70.270">
    <property type="match status" value="1"/>
</dbReference>
<dbReference type="NCBIfam" id="TIGR00254">
    <property type="entry name" value="GGDEF"/>
    <property type="match status" value="1"/>
</dbReference>
<proteinExistence type="predicted"/>
<dbReference type="PANTHER" id="PTHR46663:SF2">
    <property type="entry name" value="GGDEF DOMAIN-CONTAINING PROTEIN"/>
    <property type="match status" value="1"/>
</dbReference>
<dbReference type="PROSITE" id="PS50887">
    <property type="entry name" value="GGDEF"/>
    <property type="match status" value="1"/>
</dbReference>
<dbReference type="CDD" id="cd01949">
    <property type="entry name" value="GGDEF"/>
    <property type="match status" value="1"/>
</dbReference>
<dbReference type="EMBL" id="FODT01000012">
    <property type="protein sequence ID" value="SEP26368.1"/>
    <property type="molecule type" value="Genomic_DNA"/>
</dbReference>
<evidence type="ECO:0000256" key="1">
    <source>
        <dbReference type="SAM" id="Phobius"/>
    </source>
</evidence>
<dbReference type="AlphaFoldDB" id="A0A1H8WGX2"/>
<feature type="transmembrane region" description="Helical" evidence="1">
    <location>
        <begin position="226"/>
        <end position="244"/>
    </location>
</feature>
<dbReference type="InterPro" id="IPR052163">
    <property type="entry name" value="DGC-Regulatory_Protein"/>
</dbReference>
<keyword evidence="1" id="KW-1133">Transmembrane helix</keyword>
<sequence length="483" mass="52721">MRLRSPRISYRETATASQTLYFQHPGSELFTLSACQAASERIYQQLFDESPMTSSGPLHLMRRVNTAAPDHPEPLSAERRGAPSRVVAWLINGPRPQPRSITHRLLLHGLTRKRTLVLAILSTTLLTIVAAAMTGAAWAYAWVLIELAFGVARYGALDRLQKARVSGQAGDAMLPLYVGLCWGISYSVGCALCVLSGEWPLIMLAGMVIAGVAGGIASRNAGTPRYGIALIYILGLPYTCAMMVSPIPHMYVVGLLVPVWGLGMALILMENYEILLNLFLKERENQWLANYDSLTGLPNRTMQRQRFEQLLRGATGTTGRGYQPLTVFCLDLDGFKAANDRYGHALGDAVLVTVAERLRSCVREHDLIFRVGGDEFVILLPATGATESAAIAERVIARIAEPFDLGRTIALTIGVSIGSATFPRDGLTADALLRSADHAMYEAKRRGKGTLVHCDTIDDPTDLVPEFDADARVARTVWIRSEA</sequence>
<accession>A0A1H8WGX2</accession>
<dbReference type="SUPFAM" id="SSF55073">
    <property type="entry name" value="Nucleotide cyclase"/>
    <property type="match status" value="1"/>
</dbReference>
<dbReference type="InterPro" id="IPR000160">
    <property type="entry name" value="GGDEF_dom"/>
</dbReference>
<dbReference type="InterPro" id="IPR043128">
    <property type="entry name" value="Rev_trsase/Diguanyl_cyclase"/>
</dbReference>
<name>A0A1H8WGX2_9BRAD</name>
<protein>
    <submittedName>
        <fullName evidence="3">Diguanylate cyclase</fullName>
    </submittedName>
</protein>
<evidence type="ECO:0000313" key="3">
    <source>
        <dbReference type="EMBL" id="SEP26368.1"/>
    </source>
</evidence>
<reference evidence="4" key="1">
    <citation type="submission" date="2016-10" db="EMBL/GenBank/DDBJ databases">
        <authorList>
            <person name="Varghese N."/>
            <person name="Submissions S."/>
        </authorList>
    </citation>
    <scope>NUCLEOTIDE SEQUENCE [LARGE SCALE GENOMIC DNA]</scope>
    <source>
        <strain evidence="4">DSM 123</strain>
    </source>
</reference>
<feature type="transmembrane region" description="Helical" evidence="1">
    <location>
        <begin position="139"/>
        <end position="156"/>
    </location>
</feature>
<gene>
    <name evidence="3" type="ORF">SAMN05444123_11249</name>
</gene>
<keyword evidence="4" id="KW-1185">Reference proteome</keyword>
<feature type="transmembrane region" description="Helical" evidence="1">
    <location>
        <begin position="176"/>
        <end position="195"/>
    </location>
</feature>
<dbReference type="SMART" id="SM00267">
    <property type="entry name" value="GGDEF"/>
    <property type="match status" value="1"/>
</dbReference>
<dbReference type="FunFam" id="3.30.70.270:FF:000001">
    <property type="entry name" value="Diguanylate cyclase domain protein"/>
    <property type="match status" value="1"/>
</dbReference>
<evidence type="ECO:0000259" key="2">
    <source>
        <dbReference type="PROSITE" id="PS50887"/>
    </source>
</evidence>
<dbReference type="PANTHER" id="PTHR46663">
    <property type="entry name" value="DIGUANYLATE CYCLASE DGCT-RELATED"/>
    <property type="match status" value="1"/>
</dbReference>
<dbReference type="OrthoDB" id="9812260at2"/>